<reference evidence="21" key="1">
    <citation type="submission" date="2021-02" db="EMBL/GenBank/DDBJ databases">
        <authorList>
            <person name="Nowell W R."/>
        </authorList>
    </citation>
    <scope>NUCLEOTIDE SEQUENCE</scope>
</reference>
<dbReference type="FunFam" id="3.40.50.1820:FF:000010">
    <property type="entry name" value="Acyl-protein thioesterase 2"/>
    <property type="match status" value="1"/>
</dbReference>
<dbReference type="Gene3D" id="3.40.50.1820">
    <property type="entry name" value="alpha/beta hydrolase"/>
    <property type="match status" value="1"/>
</dbReference>
<dbReference type="AlphaFoldDB" id="A0A819MZA4"/>
<evidence type="ECO:0000313" key="22">
    <source>
        <dbReference type="Proteomes" id="UP000663842"/>
    </source>
</evidence>
<dbReference type="GO" id="GO:0005930">
    <property type="term" value="C:axoneme"/>
    <property type="evidence" value="ECO:0007669"/>
    <property type="project" value="UniProtKB-SubCell"/>
</dbReference>
<evidence type="ECO:0000256" key="10">
    <source>
        <dbReference type="ARBA" id="ARBA00023017"/>
    </source>
</evidence>
<dbReference type="Pfam" id="PF12799">
    <property type="entry name" value="LRR_4"/>
    <property type="match status" value="1"/>
</dbReference>
<protein>
    <recommendedName>
        <fullName evidence="19">Dynein axonemal light chain 1</fullName>
        <ecNumber evidence="3">3.1.2.22</ecNumber>
    </recommendedName>
    <alternativeName>
        <fullName evidence="15">Palmitoyl-protein hydrolase</fullName>
    </alternativeName>
</protein>
<evidence type="ECO:0000256" key="13">
    <source>
        <dbReference type="ARBA" id="ARBA00023212"/>
    </source>
</evidence>
<dbReference type="EC" id="3.1.2.22" evidence="3"/>
<dbReference type="SUPFAM" id="SSF53474">
    <property type="entry name" value="alpha/beta-Hydrolases"/>
    <property type="match status" value="1"/>
</dbReference>
<dbReference type="InterPro" id="IPR025875">
    <property type="entry name" value="Leu-rich_rpt_4"/>
</dbReference>
<evidence type="ECO:0000256" key="11">
    <source>
        <dbReference type="ARBA" id="ARBA00023098"/>
    </source>
</evidence>
<keyword evidence="9" id="KW-0276">Fatty acid metabolism</keyword>
<accession>A0A819MZA4</accession>
<dbReference type="GO" id="GO:0005874">
    <property type="term" value="C:microtubule"/>
    <property type="evidence" value="ECO:0007669"/>
    <property type="project" value="UniProtKB-KW"/>
</dbReference>
<keyword evidence="6" id="KW-0493">Microtubule</keyword>
<dbReference type="SMART" id="SM00365">
    <property type="entry name" value="LRR_SD22"/>
    <property type="match status" value="4"/>
</dbReference>
<gene>
    <name evidence="21" type="ORF">UXM345_LOCUS15411</name>
</gene>
<dbReference type="GO" id="GO:0030286">
    <property type="term" value="C:dynein complex"/>
    <property type="evidence" value="ECO:0007669"/>
    <property type="project" value="UniProtKB-KW"/>
</dbReference>
<feature type="domain" description="Phospholipase/carboxylesterase/thioesterase" evidence="20">
    <location>
        <begin position="442"/>
        <end position="660"/>
    </location>
</feature>
<evidence type="ECO:0000256" key="4">
    <source>
        <dbReference type="ARBA" id="ARBA00022490"/>
    </source>
</evidence>
<sequence>MAAKASMTTKEALAKWEEKTQQKASDTKEVLLYGQFPPIDKMDASISTLTSCEKLSLSTNLIEKIANLNGLKNLKILSLGRNLIKNLVGLEAVGDTLEELWISYNQIEKLKGIGGMKKLKVLYMSNNLVKEWVEFQKLAELQTLHELVFTGNPLHDKFLEDNGGSQDNWQAEVQKRLKPLKKLDVSTENQFGKPITCYIKFEREETRHPKSNTVIGYGYENAHVTVYETAERESCEKIGCTCFSYKGVCSRLSRGSNHHSRCTSDDISKGTIKWHHGWTSTAKCQQMGQEPQTYLQLTCCHTDRCNNQLENVINYAIPQEIDQLPNLHEYQVPESASTISENHPAQHYNHYIQESSTSSWHETYKPPQMYNEPRATYNRYVDHSTTTRLVETPKPSRLYKNEVRNLTTSYFPTTPRPDEVNNKSMSQAGKKISKSIKMNKPSAIIPASDRHTASLIFLHGLGDVGESWLEVFDMYNISKTARHVKFIFPTAPIRPITLNYGMTMTGWFDAFGLDRSAKEDEQGILESSKYVNDLIQDEVNNGIPSQRVMIGGFSQGGATALHAALTTTHSLAGVLALSTWLPLSSTFPKALVAGDKKQNLPILQCHGVQDPVVQMEWGRLSGKVFKAMGFNKYIFKEYQGMVHSSCDEEIVDVIAFIKQHLPKIDAKL</sequence>
<keyword evidence="11" id="KW-0443">Lipid metabolism</keyword>
<evidence type="ECO:0000256" key="17">
    <source>
        <dbReference type="ARBA" id="ARBA00048656"/>
    </source>
</evidence>
<evidence type="ECO:0000256" key="2">
    <source>
        <dbReference type="ARBA" id="ARBA00006499"/>
    </source>
</evidence>
<dbReference type="Pfam" id="PF02230">
    <property type="entry name" value="Abhydrolase_2"/>
    <property type="match status" value="1"/>
</dbReference>
<evidence type="ECO:0000256" key="14">
    <source>
        <dbReference type="ARBA" id="ARBA00023273"/>
    </source>
</evidence>
<keyword evidence="12" id="KW-0505">Motor protein</keyword>
<dbReference type="GO" id="GO:0052689">
    <property type="term" value="F:carboxylic ester hydrolase activity"/>
    <property type="evidence" value="ECO:0007669"/>
    <property type="project" value="TreeGrafter"/>
</dbReference>
<proteinExistence type="inferred from homology"/>
<comment type="catalytic activity">
    <reaction evidence="16">
        <text>S-hexadecanoyl-L-cysteinyl-[protein] + H2O = L-cysteinyl-[protein] + hexadecanoate + H(+)</text>
        <dbReference type="Rhea" id="RHEA:19233"/>
        <dbReference type="Rhea" id="RHEA-COMP:10131"/>
        <dbReference type="Rhea" id="RHEA-COMP:11032"/>
        <dbReference type="ChEBI" id="CHEBI:7896"/>
        <dbReference type="ChEBI" id="CHEBI:15377"/>
        <dbReference type="ChEBI" id="CHEBI:15378"/>
        <dbReference type="ChEBI" id="CHEBI:29950"/>
        <dbReference type="ChEBI" id="CHEBI:74151"/>
        <dbReference type="EC" id="3.1.2.22"/>
    </reaction>
</comment>
<dbReference type="PANTHER" id="PTHR10655:SF17">
    <property type="entry name" value="LYSOPHOSPHOLIPASE-LIKE PROTEIN 1"/>
    <property type="match status" value="1"/>
</dbReference>
<dbReference type="Proteomes" id="UP000663842">
    <property type="component" value="Unassembled WGS sequence"/>
</dbReference>
<keyword evidence="13" id="KW-0206">Cytoskeleton</keyword>
<evidence type="ECO:0000256" key="12">
    <source>
        <dbReference type="ARBA" id="ARBA00023175"/>
    </source>
</evidence>
<dbReference type="PANTHER" id="PTHR10655">
    <property type="entry name" value="LYSOPHOSPHOLIPASE-RELATED"/>
    <property type="match status" value="1"/>
</dbReference>
<comment type="similarity">
    <text evidence="18">Belongs to the dynein light chain LC1-type family.</text>
</comment>
<dbReference type="InterPro" id="IPR001611">
    <property type="entry name" value="Leu-rich_rpt"/>
</dbReference>
<name>A0A819MZA4_9BILA</name>
<keyword evidence="8" id="KW-0378">Hydrolase</keyword>
<dbReference type="InterPro" id="IPR029058">
    <property type="entry name" value="AB_hydrolase_fold"/>
</dbReference>
<comment type="caution">
    <text evidence="21">The sequence shown here is derived from an EMBL/GenBank/DDBJ whole genome shotgun (WGS) entry which is preliminary data.</text>
</comment>
<evidence type="ECO:0000256" key="8">
    <source>
        <dbReference type="ARBA" id="ARBA00022801"/>
    </source>
</evidence>
<dbReference type="PROSITE" id="PS51450">
    <property type="entry name" value="LRR"/>
    <property type="match status" value="3"/>
</dbReference>
<evidence type="ECO:0000256" key="6">
    <source>
        <dbReference type="ARBA" id="ARBA00022701"/>
    </source>
</evidence>
<dbReference type="InterPro" id="IPR032675">
    <property type="entry name" value="LRR_dom_sf"/>
</dbReference>
<evidence type="ECO:0000256" key="18">
    <source>
        <dbReference type="ARBA" id="ARBA00049659"/>
    </source>
</evidence>
<dbReference type="FunFam" id="3.80.10.10:FF:000049">
    <property type="entry name" value="Dynein light chain 1"/>
    <property type="match status" value="1"/>
</dbReference>
<evidence type="ECO:0000256" key="7">
    <source>
        <dbReference type="ARBA" id="ARBA00022737"/>
    </source>
</evidence>
<comment type="subcellular location">
    <subcellularLocation>
        <location evidence="1">Cytoplasm</location>
        <location evidence="1">Cytoskeleton</location>
        <location evidence="1">Cilium axoneme</location>
    </subcellularLocation>
</comment>
<evidence type="ECO:0000256" key="19">
    <source>
        <dbReference type="ARBA" id="ARBA00049760"/>
    </source>
</evidence>
<dbReference type="GO" id="GO:0006631">
    <property type="term" value="P:fatty acid metabolic process"/>
    <property type="evidence" value="ECO:0007669"/>
    <property type="project" value="UniProtKB-KW"/>
</dbReference>
<keyword evidence="10" id="KW-0243">Dynein</keyword>
<evidence type="ECO:0000256" key="5">
    <source>
        <dbReference type="ARBA" id="ARBA00022614"/>
    </source>
</evidence>
<comment type="similarity">
    <text evidence="2">Belongs to the AB hydrolase superfamily. AB hydrolase 2 family.</text>
</comment>
<dbReference type="GO" id="GO:0008474">
    <property type="term" value="F:palmitoyl-(protein) hydrolase activity"/>
    <property type="evidence" value="ECO:0007669"/>
    <property type="project" value="UniProtKB-EC"/>
</dbReference>
<evidence type="ECO:0000313" key="21">
    <source>
        <dbReference type="EMBL" id="CAF3987533.1"/>
    </source>
</evidence>
<evidence type="ECO:0000256" key="16">
    <source>
        <dbReference type="ARBA" id="ARBA00047337"/>
    </source>
</evidence>
<organism evidence="21 22">
    <name type="scientific">Rotaria magnacalcarata</name>
    <dbReference type="NCBI Taxonomy" id="392030"/>
    <lineage>
        <taxon>Eukaryota</taxon>
        <taxon>Metazoa</taxon>
        <taxon>Spiralia</taxon>
        <taxon>Gnathifera</taxon>
        <taxon>Rotifera</taxon>
        <taxon>Eurotatoria</taxon>
        <taxon>Bdelloidea</taxon>
        <taxon>Philodinida</taxon>
        <taxon>Philodinidae</taxon>
        <taxon>Rotaria</taxon>
    </lineage>
</organism>
<comment type="catalytic activity">
    <reaction evidence="17">
        <text>1-hexadecanoyl-sn-glycero-3-phosphocholine + H2O = sn-glycerol 3-phosphocholine + hexadecanoate + H(+)</text>
        <dbReference type="Rhea" id="RHEA:40435"/>
        <dbReference type="ChEBI" id="CHEBI:7896"/>
        <dbReference type="ChEBI" id="CHEBI:15377"/>
        <dbReference type="ChEBI" id="CHEBI:15378"/>
        <dbReference type="ChEBI" id="CHEBI:16870"/>
        <dbReference type="ChEBI" id="CHEBI:72998"/>
    </reaction>
    <physiologicalReaction direction="left-to-right" evidence="17">
        <dbReference type="Rhea" id="RHEA:40436"/>
    </physiologicalReaction>
</comment>
<keyword evidence="4" id="KW-0963">Cytoplasm</keyword>
<dbReference type="InterPro" id="IPR050565">
    <property type="entry name" value="LYPA1-2/EST-like"/>
</dbReference>
<evidence type="ECO:0000256" key="15">
    <source>
        <dbReference type="ARBA" id="ARBA00031195"/>
    </source>
</evidence>
<evidence type="ECO:0000256" key="1">
    <source>
        <dbReference type="ARBA" id="ARBA00004430"/>
    </source>
</evidence>
<evidence type="ECO:0000259" key="20">
    <source>
        <dbReference type="Pfam" id="PF02230"/>
    </source>
</evidence>
<keyword evidence="5" id="KW-0433">Leucine-rich repeat</keyword>
<dbReference type="Gene3D" id="3.80.10.10">
    <property type="entry name" value="Ribonuclease Inhibitor"/>
    <property type="match status" value="1"/>
</dbReference>
<dbReference type="InterPro" id="IPR003140">
    <property type="entry name" value="PLipase/COase/thioEstase"/>
</dbReference>
<keyword evidence="14" id="KW-0966">Cell projection</keyword>
<keyword evidence="7" id="KW-0677">Repeat</keyword>
<dbReference type="EMBL" id="CAJOBF010001832">
    <property type="protein sequence ID" value="CAF3987533.1"/>
    <property type="molecule type" value="Genomic_DNA"/>
</dbReference>
<dbReference type="SUPFAM" id="SSF52058">
    <property type="entry name" value="L domain-like"/>
    <property type="match status" value="1"/>
</dbReference>
<evidence type="ECO:0000256" key="9">
    <source>
        <dbReference type="ARBA" id="ARBA00022832"/>
    </source>
</evidence>
<evidence type="ECO:0000256" key="3">
    <source>
        <dbReference type="ARBA" id="ARBA00012423"/>
    </source>
</evidence>